<dbReference type="EMBL" id="WNDX01000005">
    <property type="protein sequence ID" value="KAF1048332.1"/>
    <property type="molecule type" value="Genomic_DNA"/>
</dbReference>
<keyword evidence="8" id="KW-0812">Transmembrane</keyword>
<evidence type="ECO:0000256" key="5">
    <source>
        <dbReference type="ARBA" id="ARBA00023004"/>
    </source>
</evidence>
<name>A0A7V8G064_9BURK</name>
<evidence type="ECO:0000256" key="7">
    <source>
        <dbReference type="SAM" id="MobiDB-lite"/>
    </source>
</evidence>
<organism evidence="10 11">
    <name type="scientific">Herbaspirillum frisingense</name>
    <dbReference type="NCBI Taxonomy" id="92645"/>
    <lineage>
        <taxon>Bacteria</taxon>
        <taxon>Pseudomonadati</taxon>
        <taxon>Pseudomonadota</taxon>
        <taxon>Betaproteobacteria</taxon>
        <taxon>Burkholderiales</taxon>
        <taxon>Oxalobacteraceae</taxon>
        <taxon>Herbaspirillum</taxon>
    </lineage>
</organism>
<evidence type="ECO:0000313" key="11">
    <source>
        <dbReference type="Proteomes" id="UP000462435"/>
    </source>
</evidence>
<dbReference type="GO" id="GO:0009055">
    <property type="term" value="F:electron transfer activity"/>
    <property type="evidence" value="ECO:0007669"/>
    <property type="project" value="InterPro"/>
</dbReference>
<evidence type="ECO:0000256" key="6">
    <source>
        <dbReference type="PROSITE-ProRule" id="PRU00433"/>
    </source>
</evidence>
<sequence>MSSAQHEHESAIKTPKQLIAAVVAGFLVPIVCIVLLVQYVTNGQKTGAGSDSQNPEMVAARIKPVADDGFTFRDANTPKQLQSGEEVFKSTCAACHAAGVAGAPKVGDEGAWKARIAEGYDTLVSHAINGLRAMPPKGGNPDLDDVEIQPTVVYMANQSGAKFKEPEVKAPAAAPAAGDGAAAPAAGEAPAAAPAAPAAPAK</sequence>
<dbReference type="SUPFAM" id="SSF46626">
    <property type="entry name" value="Cytochrome c"/>
    <property type="match status" value="1"/>
</dbReference>
<comment type="caution">
    <text evidence="10">The sequence shown here is derived from an EMBL/GenBank/DDBJ whole genome shotgun (WGS) entry which is preliminary data.</text>
</comment>
<dbReference type="Proteomes" id="UP000462435">
    <property type="component" value="Unassembled WGS sequence"/>
</dbReference>
<evidence type="ECO:0000256" key="2">
    <source>
        <dbReference type="ARBA" id="ARBA00022617"/>
    </source>
</evidence>
<dbReference type="AlphaFoldDB" id="A0A7V8G064"/>
<evidence type="ECO:0000256" key="3">
    <source>
        <dbReference type="ARBA" id="ARBA00022723"/>
    </source>
</evidence>
<dbReference type="GO" id="GO:0005506">
    <property type="term" value="F:iron ion binding"/>
    <property type="evidence" value="ECO:0007669"/>
    <property type="project" value="InterPro"/>
</dbReference>
<feature type="domain" description="Cytochrome c" evidence="9">
    <location>
        <begin position="79"/>
        <end position="159"/>
    </location>
</feature>
<feature type="compositionally biased region" description="Low complexity" evidence="7">
    <location>
        <begin position="170"/>
        <end position="202"/>
    </location>
</feature>
<keyword evidence="4" id="KW-0249">Electron transport</keyword>
<dbReference type="InterPro" id="IPR009056">
    <property type="entry name" value="Cyt_c-like_dom"/>
</dbReference>
<evidence type="ECO:0000256" key="8">
    <source>
        <dbReference type="SAM" id="Phobius"/>
    </source>
</evidence>
<gene>
    <name evidence="10" type="ORF">GAK35_00358</name>
</gene>
<keyword evidence="2 6" id="KW-0349">Heme</keyword>
<dbReference type="InterPro" id="IPR002323">
    <property type="entry name" value="Cyt_CIE"/>
</dbReference>
<evidence type="ECO:0000256" key="4">
    <source>
        <dbReference type="ARBA" id="ARBA00022982"/>
    </source>
</evidence>
<reference evidence="11" key="1">
    <citation type="journal article" date="2020" name="MBio">
        <title>Horizontal gene transfer to a defensive symbiont with a reduced genome amongst a multipartite beetle microbiome.</title>
        <authorList>
            <person name="Waterworth S.C."/>
            <person name="Florez L.V."/>
            <person name="Rees E.R."/>
            <person name="Hertweck C."/>
            <person name="Kaltenpoth M."/>
            <person name="Kwan J.C."/>
        </authorList>
    </citation>
    <scope>NUCLEOTIDE SEQUENCE [LARGE SCALE GENOMIC DNA]</scope>
</reference>
<evidence type="ECO:0000256" key="1">
    <source>
        <dbReference type="ARBA" id="ARBA00022448"/>
    </source>
</evidence>
<keyword evidence="3 6" id="KW-0479">Metal-binding</keyword>
<evidence type="ECO:0000259" key="9">
    <source>
        <dbReference type="PROSITE" id="PS51007"/>
    </source>
</evidence>
<dbReference type="PANTHER" id="PTHR40942">
    <property type="match status" value="1"/>
</dbReference>
<keyword evidence="8" id="KW-1133">Transmembrane helix</keyword>
<accession>A0A7V8G064</accession>
<keyword evidence="8" id="KW-0472">Membrane</keyword>
<dbReference type="PANTHER" id="PTHR40942:SF4">
    <property type="entry name" value="CYTOCHROME C5"/>
    <property type="match status" value="1"/>
</dbReference>
<feature type="transmembrane region" description="Helical" evidence="8">
    <location>
        <begin position="18"/>
        <end position="40"/>
    </location>
</feature>
<feature type="region of interest" description="Disordered" evidence="7">
    <location>
        <begin position="164"/>
        <end position="202"/>
    </location>
</feature>
<dbReference type="Pfam" id="PF13442">
    <property type="entry name" value="Cytochrome_CBB3"/>
    <property type="match status" value="1"/>
</dbReference>
<dbReference type="PRINTS" id="PR00607">
    <property type="entry name" value="CYTCHROMECIE"/>
</dbReference>
<dbReference type="Gene3D" id="1.10.760.10">
    <property type="entry name" value="Cytochrome c-like domain"/>
    <property type="match status" value="1"/>
</dbReference>
<dbReference type="InterPro" id="IPR036909">
    <property type="entry name" value="Cyt_c-like_dom_sf"/>
</dbReference>
<dbReference type="PROSITE" id="PS51007">
    <property type="entry name" value="CYTC"/>
    <property type="match status" value="1"/>
</dbReference>
<keyword evidence="5 6" id="KW-0408">Iron</keyword>
<protein>
    <submittedName>
        <fullName evidence="10">Cytochrome c-555</fullName>
    </submittedName>
</protein>
<evidence type="ECO:0000313" key="10">
    <source>
        <dbReference type="EMBL" id="KAF1048332.1"/>
    </source>
</evidence>
<dbReference type="GO" id="GO:0020037">
    <property type="term" value="F:heme binding"/>
    <property type="evidence" value="ECO:0007669"/>
    <property type="project" value="InterPro"/>
</dbReference>
<proteinExistence type="predicted"/>
<keyword evidence="1" id="KW-0813">Transport</keyword>